<dbReference type="GO" id="GO:0003700">
    <property type="term" value="F:DNA-binding transcription factor activity"/>
    <property type="evidence" value="ECO:0007669"/>
    <property type="project" value="TreeGrafter"/>
</dbReference>
<dbReference type="AlphaFoldDB" id="A0A1G5K1R9"/>
<feature type="domain" description="HTH crp-type" evidence="6">
    <location>
        <begin position="148"/>
        <end position="221"/>
    </location>
</feature>
<dbReference type="InterPro" id="IPR050397">
    <property type="entry name" value="Env_Response_Regulators"/>
</dbReference>
<dbReference type="PROSITE" id="PS50042">
    <property type="entry name" value="CNMP_BINDING_3"/>
    <property type="match status" value="1"/>
</dbReference>
<evidence type="ECO:0000256" key="2">
    <source>
        <dbReference type="ARBA" id="ARBA00023125"/>
    </source>
</evidence>
<dbReference type="RefSeq" id="WP_091135948.1">
    <property type="nucleotide sequence ID" value="NZ_FMVJ01000008.1"/>
</dbReference>
<evidence type="ECO:0000313" key="8">
    <source>
        <dbReference type="Proteomes" id="UP000199569"/>
    </source>
</evidence>
<feature type="domain" description="Cyclic nucleotide-binding" evidence="5">
    <location>
        <begin position="14"/>
        <end position="117"/>
    </location>
</feature>
<dbReference type="InterPro" id="IPR000595">
    <property type="entry name" value="cNMP-bd_dom"/>
</dbReference>
<dbReference type="Pfam" id="PF13545">
    <property type="entry name" value="HTH_Crp_2"/>
    <property type="match status" value="1"/>
</dbReference>
<dbReference type="SMART" id="SM00100">
    <property type="entry name" value="cNMP"/>
    <property type="match status" value="1"/>
</dbReference>
<dbReference type="STRING" id="549386.SAMN02927923_02957"/>
<dbReference type="SUPFAM" id="SSF46785">
    <property type="entry name" value="Winged helix' DNA-binding domain"/>
    <property type="match status" value="1"/>
</dbReference>
<dbReference type="InterPro" id="IPR036388">
    <property type="entry name" value="WH-like_DNA-bd_sf"/>
</dbReference>
<dbReference type="Pfam" id="PF00027">
    <property type="entry name" value="cNMP_binding"/>
    <property type="match status" value="1"/>
</dbReference>
<evidence type="ECO:0000256" key="4">
    <source>
        <dbReference type="ARBA" id="ARBA00023231"/>
    </source>
</evidence>
<dbReference type="GO" id="GO:0005829">
    <property type="term" value="C:cytosol"/>
    <property type="evidence" value="ECO:0007669"/>
    <property type="project" value="TreeGrafter"/>
</dbReference>
<dbReference type="CDD" id="cd00092">
    <property type="entry name" value="HTH_CRP"/>
    <property type="match status" value="1"/>
</dbReference>
<dbReference type="PANTHER" id="PTHR24567">
    <property type="entry name" value="CRP FAMILY TRANSCRIPTIONAL REGULATORY PROTEIN"/>
    <property type="match status" value="1"/>
</dbReference>
<dbReference type="InterPro" id="IPR014710">
    <property type="entry name" value="RmlC-like_jellyroll"/>
</dbReference>
<evidence type="ECO:0000259" key="5">
    <source>
        <dbReference type="PROSITE" id="PS50042"/>
    </source>
</evidence>
<reference evidence="7 8" key="1">
    <citation type="submission" date="2016-10" db="EMBL/GenBank/DDBJ databases">
        <authorList>
            <person name="de Groot N.N."/>
        </authorList>
    </citation>
    <scope>NUCLEOTIDE SEQUENCE [LARGE SCALE GENOMIC DNA]</scope>
    <source>
        <strain evidence="7 8">CGMCC 1.7666</strain>
    </source>
</reference>
<dbReference type="Gene3D" id="1.10.10.10">
    <property type="entry name" value="Winged helix-like DNA-binding domain superfamily/Winged helix DNA-binding domain"/>
    <property type="match status" value="1"/>
</dbReference>
<dbReference type="SUPFAM" id="SSF51206">
    <property type="entry name" value="cAMP-binding domain-like"/>
    <property type="match status" value="1"/>
</dbReference>
<evidence type="ECO:0000256" key="1">
    <source>
        <dbReference type="ARBA" id="ARBA00023015"/>
    </source>
</evidence>
<accession>A0A1G5K1R9</accession>
<dbReference type="PRINTS" id="PR00034">
    <property type="entry name" value="HTHCRP"/>
</dbReference>
<keyword evidence="7" id="KW-0418">Kinase</keyword>
<organism evidence="7 8">
    <name type="scientific">Microvirga guangxiensis</name>
    <dbReference type="NCBI Taxonomy" id="549386"/>
    <lineage>
        <taxon>Bacteria</taxon>
        <taxon>Pseudomonadati</taxon>
        <taxon>Pseudomonadota</taxon>
        <taxon>Alphaproteobacteria</taxon>
        <taxon>Hyphomicrobiales</taxon>
        <taxon>Methylobacteriaceae</taxon>
        <taxon>Microvirga</taxon>
    </lineage>
</organism>
<dbReference type="FunFam" id="1.10.10.10:FF:000028">
    <property type="entry name" value="Fumarate/nitrate reduction transcriptional regulator Fnr"/>
    <property type="match status" value="1"/>
</dbReference>
<dbReference type="GO" id="GO:0016301">
    <property type="term" value="F:kinase activity"/>
    <property type="evidence" value="ECO:0007669"/>
    <property type="project" value="UniProtKB-KW"/>
</dbReference>
<dbReference type="PROSITE" id="PS51063">
    <property type="entry name" value="HTH_CRP_2"/>
    <property type="match status" value="1"/>
</dbReference>
<dbReference type="InterPro" id="IPR036390">
    <property type="entry name" value="WH_DNA-bd_sf"/>
</dbReference>
<dbReference type="Proteomes" id="UP000199569">
    <property type="component" value="Unassembled WGS sequence"/>
</dbReference>
<dbReference type="InterPro" id="IPR012318">
    <property type="entry name" value="HTH_CRP"/>
</dbReference>
<keyword evidence="1" id="KW-0805">Transcription regulation</keyword>
<dbReference type="Gene3D" id="2.60.120.10">
    <property type="entry name" value="Jelly Rolls"/>
    <property type="match status" value="1"/>
</dbReference>
<sequence>MASVDRSLVADLPMFAGLAPEQVDKMLQEAQSVRYPKGTAVFQQDEQAHSFFVLLHGHLRVFKLTPDGQQVVVRFVAPGEVFGVAMAIGRTTYPATALAVVDSIALVWPSAAWPRLIAAHPALAVNTLQTVGSRLQDAHTRVVEMSTEQVERRIAHVLLRLAQQSGRKVEAGIEIDFPITRQDVAEMTGATLHTVSRVLSAWESQGLVAGGRQRIMIRDPHKLFILAEGLPDRRTGMADPTHSA</sequence>
<keyword evidence="7" id="KW-0808">Transferase</keyword>
<keyword evidence="4" id="KW-0535">Nitrogen fixation</keyword>
<dbReference type="CDD" id="cd00038">
    <property type="entry name" value="CAP_ED"/>
    <property type="match status" value="1"/>
</dbReference>
<keyword evidence="2" id="KW-0238">DNA-binding</keyword>
<evidence type="ECO:0000256" key="3">
    <source>
        <dbReference type="ARBA" id="ARBA00023163"/>
    </source>
</evidence>
<dbReference type="EMBL" id="FMVJ01000008">
    <property type="protein sequence ID" value="SCY93948.1"/>
    <property type="molecule type" value="Genomic_DNA"/>
</dbReference>
<gene>
    <name evidence="7" type="ORF">SAMN02927923_02957</name>
</gene>
<dbReference type="PANTHER" id="PTHR24567:SF28">
    <property type="entry name" value="LISTERIOLYSIN REGULATORY PROTEIN"/>
    <property type="match status" value="1"/>
</dbReference>
<evidence type="ECO:0000259" key="6">
    <source>
        <dbReference type="PROSITE" id="PS51063"/>
    </source>
</evidence>
<protein>
    <submittedName>
        <fullName evidence="7">cAMP-binding domain of CRP or a regulatory subunit of cAMP-dependent protein kinases</fullName>
    </submittedName>
</protein>
<proteinExistence type="predicted"/>
<name>A0A1G5K1R9_9HYPH</name>
<evidence type="ECO:0000313" key="7">
    <source>
        <dbReference type="EMBL" id="SCY93948.1"/>
    </source>
</evidence>
<keyword evidence="8" id="KW-1185">Reference proteome</keyword>
<keyword evidence="3" id="KW-0804">Transcription</keyword>
<dbReference type="OrthoDB" id="3525895at2"/>
<dbReference type="GO" id="GO:0003677">
    <property type="term" value="F:DNA binding"/>
    <property type="evidence" value="ECO:0007669"/>
    <property type="project" value="UniProtKB-KW"/>
</dbReference>
<dbReference type="InterPro" id="IPR018490">
    <property type="entry name" value="cNMP-bd_dom_sf"/>
</dbReference>
<dbReference type="SMART" id="SM00419">
    <property type="entry name" value="HTH_CRP"/>
    <property type="match status" value="1"/>
</dbReference>